<sequence>MRALAWRLAAGALYCGLIGGVRAVHAQPRVAGASVPVRILDARCADTAAVQRTARPRGPALQWHPGIVPWSEWRVQLGARRLPITVIVADINPQRVQLALEISRVGDAMGPWRIDQAPSDAVVAFNAGQFNDVGPWGWVMHRGREWQAPGVGTLAAGIVVDSGRLVHIVPPDSLASVRLRGGWVEALQSYPLLLSEGRLAHALCREGAIDRGHRDIRMALGVRRDGHVLVALSRYAPAEAVRGVTERLPIGPTTLEMAAIMQLLGAQHAVMLDGGISAQLRVRNGLSDRHWPGLRAVPLAVVGRVRPP</sequence>
<organism evidence="2 3">
    <name type="scientific">Gemmatimonas phototrophica</name>
    <dbReference type="NCBI Taxonomy" id="1379270"/>
    <lineage>
        <taxon>Bacteria</taxon>
        <taxon>Pseudomonadati</taxon>
        <taxon>Gemmatimonadota</taxon>
        <taxon>Gemmatimonadia</taxon>
        <taxon>Gemmatimonadales</taxon>
        <taxon>Gemmatimonadaceae</taxon>
        <taxon>Gemmatimonas</taxon>
    </lineage>
</organism>
<evidence type="ECO:0000313" key="2">
    <source>
        <dbReference type="EMBL" id="AMW05745.1"/>
    </source>
</evidence>
<dbReference type="InterPro" id="IPR018711">
    <property type="entry name" value="NAGPA"/>
</dbReference>
<keyword evidence="3" id="KW-1185">Reference proteome</keyword>
<accession>A0A143BME7</accession>
<feature type="domain" description="Phosphodiester glycosidase" evidence="1">
    <location>
        <begin position="120"/>
        <end position="299"/>
    </location>
</feature>
<name>A0A143BME7_9BACT</name>
<dbReference type="RefSeq" id="WP_026848541.1">
    <property type="nucleotide sequence ID" value="NZ_CP011454.1"/>
</dbReference>
<evidence type="ECO:0000313" key="3">
    <source>
        <dbReference type="Proteomes" id="UP000076404"/>
    </source>
</evidence>
<evidence type="ECO:0000259" key="1">
    <source>
        <dbReference type="Pfam" id="PF09992"/>
    </source>
</evidence>
<dbReference type="eggNOG" id="ENOG5031H1J">
    <property type="taxonomic scope" value="Bacteria"/>
</dbReference>
<dbReference type="STRING" id="1379270.GEMMAAP_14950"/>
<proteinExistence type="predicted"/>
<reference evidence="2 3" key="2">
    <citation type="journal article" date="2016" name="Environ. Microbiol. Rep.">
        <title>Metagenomic evidence for the presence of phototrophic Gemmatimonadetes bacteria in diverse environments.</title>
        <authorList>
            <person name="Zeng Y."/>
            <person name="Baumbach J."/>
            <person name="Barbosa E.G."/>
            <person name="Azevedo V."/>
            <person name="Zhang C."/>
            <person name="Koblizek M."/>
        </authorList>
    </citation>
    <scope>NUCLEOTIDE SEQUENCE [LARGE SCALE GENOMIC DNA]</scope>
    <source>
        <strain evidence="2 3">AP64</strain>
    </source>
</reference>
<dbReference type="AlphaFoldDB" id="A0A143BME7"/>
<gene>
    <name evidence="2" type="ORF">GEMMAAP_14950</name>
</gene>
<protein>
    <recommendedName>
        <fullName evidence="1">Phosphodiester glycosidase domain-containing protein</fullName>
    </recommendedName>
</protein>
<dbReference type="Proteomes" id="UP000076404">
    <property type="component" value="Chromosome"/>
</dbReference>
<dbReference type="KEGG" id="gph:GEMMAAP_14950"/>
<dbReference type="OrthoDB" id="9809781at2"/>
<dbReference type="Pfam" id="PF09992">
    <property type="entry name" value="NAGPA"/>
    <property type="match status" value="1"/>
</dbReference>
<reference evidence="2 3" key="1">
    <citation type="journal article" date="2014" name="Proc. Natl. Acad. Sci. U.S.A.">
        <title>Functional type 2 photosynthetic reaction centers found in the rare bacterial phylum Gemmatimonadetes.</title>
        <authorList>
            <person name="Zeng Y."/>
            <person name="Feng F."/>
            <person name="Medova H."/>
            <person name="Dean J."/>
            <person name="Koblizek M."/>
        </authorList>
    </citation>
    <scope>NUCLEOTIDE SEQUENCE [LARGE SCALE GENOMIC DNA]</scope>
    <source>
        <strain evidence="2 3">AP64</strain>
    </source>
</reference>
<dbReference type="EMBL" id="CP011454">
    <property type="protein sequence ID" value="AMW05745.1"/>
    <property type="molecule type" value="Genomic_DNA"/>
</dbReference>